<feature type="domain" description="RecF/RecN/SMC N-terminal" evidence="14">
    <location>
        <begin position="3"/>
        <end position="332"/>
    </location>
</feature>
<evidence type="ECO:0000256" key="5">
    <source>
        <dbReference type="ARBA" id="ARBA00022705"/>
    </source>
</evidence>
<feature type="binding site" evidence="12">
    <location>
        <begin position="30"/>
        <end position="37"/>
    </location>
    <ligand>
        <name>ATP</name>
        <dbReference type="ChEBI" id="CHEBI:30616"/>
    </ligand>
</feature>
<dbReference type="PROSITE" id="PS00618">
    <property type="entry name" value="RECF_2"/>
    <property type="match status" value="1"/>
</dbReference>
<keyword evidence="16" id="KW-1185">Reference proteome</keyword>
<evidence type="ECO:0000256" key="11">
    <source>
        <dbReference type="ARBA" id="ARBA00023236"/>
    </source>
</evidence>
<keyword evidence="10 12" id="KW-0234">DNA repair</keyword>
<evidence type="ECO:0000256" key="2">
    <source>
        <dbReference type="ARBA" id="ARBA00008016"/>
    </source>
</evidence>
<evidence type="ECO:0000256" key="3">
    <source>
        <dbReference type="ARBA" id="ARBA00020170"/>
    </source>
</evidence>
<dbReference type="NCBIfam" id="TIGR00611">
    <property type="entry name" value="recf"/>
    <property type="match status" value="1"/>
</dbReference>
<reference evidence="15 16" key="1">
    <citation type="submission" date="2023-01" db="EMBL/GenBank/DDBJ databases">
        <authorList>
            <person name="Lee S.H."/>
            <person name="Jung H.S."/>
            <person name="Yun J.U."/>
        </authorList>
    </citation>
    <scope>NUCLEOTIDE SEQUENCE [LARGE SCALE GENOMIC DNA]</scope>
    <source>
        <strain evidence="15 16">CBA3646</strain>
    </source>
</reference>
<evidence type="ECO:0000313" key="16">
    <source>
        <dbReference type="Proteomes" id="UP001210339"/>
    </source>
</evidence>
<dbReference type="PANTHER" id="PTHR32182">
    <property type="entry name" value="DNA REPLICATION AND REPAIR PROTEIN RECF"/>
    <property type="match status" value="1"/>
</dbReference>
<dbReference type="InterPro" id="IPR027417">
    <property type="entry name" value="P-loop_NTPase"/>
</dbReference>
<comment type="function">
    <text evidence="12 13">The RecF protein is involved in DNA metabolism; it is required for DNA replication and normal SOS inducibility. RecF binds preferentially to single-stranded, linear DNA. It also seems to bind ATP.</text>
</comment>
<evidence type="ECO:0000313" key="15">
    <source>
        <dbReference type="EMBL" id="WBW49989.1"/>
    </source>
</evidence>
<keyword evidence="5 12" id="KW-0235">DNA replication</keyword>
<comment type="similarity">
    <text evidence="2 12 13">Belongs to the RecF family.</text>
</comment>
<evidence type="ECO:0000256" key="6">
    <source>
        <dbReference type="ARBA" id="ARBA00022741"/>
    </source>
</evidence>
<evidence type="ECO:0000256" key="12">
    <source>
        <dbReference type="HAMAP-Rule" id="MF_00365"/>
    </source>
</evidence>
<evidence type="ECO:0000256" key="4">
    <source>
        <dbReference type="ARBA" id="ARBA00022490"/>
    </source>
</evidence>
<dbReference type="Pfam" id="PF02463">
    <property type="entry name" value="SMC_N"/>
    <property type="match status" value="1"/>
</dbReference>
<evidence type="ECO:0000256" key="1">
    <source>
        <dbReference type="ARBA" id="ARBA00004496"/>
    </source>
</evidence>
<accession>A0ABY7QT90</accession>
<dbReference type="Gene3D" id="1.20.1050.90">
    <property type="entry name" value="RecF/RecN/SMC, N-terminal domain"/>
    <property type="match status" value="1"/>
</dbReference>
<keyword evidence="7 12" id="KW-0227">DNA damage</keyword>
<dbReference type="InterPro" id="IPR042174">
    <property type="entry name" value="RecF_2"/>
</dbReference>
<gene>
    <name evidence="12 15" type="primary">recF</name>
    <name evidence="15" type="ORF">O6R05_00020</name>
</gene>
<keyword evidence="8 12" id="KW-0067">ATP-binding</keyword>
<keyword evidence="6 12" id="KW-0547">Nucleotide-binding</keyword>
<dbReference type="InterPro" id="IPR001238">
    <property type="entry name" value="DNA-binding_RecF"/>
</dbReference>
<evidence type="ECO:0000256" key="8">
    <source>
        <dbReference type="ARBA" id="ARBA00022840"/>
    </source>
</evidence>
<keyword evidence="11 12" id="KW-0742">SOS response</keyword>
<dbReference type="EMBL" id="CP115667">
    <property type="protein sequence ID" value="WBW49989.1"/>
    <property type="molecule type" value="Genomic_DNA"/>
</dbReference>
<dbReference type="Proteomes" id="UP001210339">
    <property type="component" value="Chromosome"/>
</dbReference>
<dbReference type="RefSeq" id="WP_271191520.1">
    <property type="nucleotide sequence ID" value="NZ_CP115667.1"/>
</dbReference>
<dbReference type="SUPFAM" id="SSF52540">
    <property type="entry name" value="P-loop containing nucleoside triphosphate hydrolases"/>
    <property type="match status" value="1"/>
</dbReference>
<comment type="subcellular location">
    <subcellularLocation>
        <location evidence="1 12 13">Cytoplasm</location>
    </subcellularLocation>
</comment>
<protein>
    <recommendedName>
        <fullName evidence="3 12">DNA replication and repair protein RecF</fullName>
    </recommendedName>
</protein>
<evidence type="ECO:0000259" key="14">
    <source>
        <dbReference type="Pfam" id="PF02463"/>
    </source>
</evidence>
<organism evidence="15 16">
    <name type="scientific">Peptoniphilus equinus</name>
    <dbReference type="NCBI Taxonomy" id="3016343"/>
    <lineage>
        <taxon>Bacteria</taxon>
        <taxon>Bacillati</taxon>
        <taxon>Bacillota</taxon>
        <taxon>Tissierellia</taxon>
        <taxon>Tissierellales</taxon>
        <taxon>Peptoniphilaceae</taxon>
        <taxon>Peptoniphilus</taxon>
    </lineage>
</organism>
<evidence type="ECO:0000256" key="10">
    <source>
        <dbReference type="ARBA" id="ARBA00023204"/>
    </source>
</evidence>
<dbReference type="PANTHER" id="PTHR32182:SF0">
    <property type="entry name" value="DNA REPLICATION AND REPAIR PROTEIN RECF"/>
    <property type="match status" value="1"/>
</dbReference>
<evidence type="ECO:0000256" key="9">
    <source>
        <dbReference type="ARBA" id="ARBA00023125"/>
    </source>
</evidence>
<proteinExistence type="inferred from homology"/>
<keyword evidence="4 12" id="KW-0963">Cytoplasm</keyword>
<evidence type="ECO:0000256" key="7">
    <source>
        <dbReference type="ARBA" id="ARBA00022763"/>
    </source>
</evidence>
<sequence>MRLSKLHLLNFRNYGRAYFEPDPGMNLLIGPNAIGKTNLLESIYLLVSARSFRTVNAEDMIKKDRSESVITGLVEDGVYEDRLEIHLKREAKNTYAINEEKFNSRTYQKDYNAVVFTPQDLNMVRLGPQERRWYLDTLLETMSPMYRYHLRSYKKFLFERNKLLKNPKLDLLDVYDFQLSNLGAKLLKERLQTVKILEDAAKVHYKKISGSDSFKVTYLSTLKLNSNLESNYLEVFKTHRHEDLLKKTTTHGIHRDDIDFYINDFSAKHYASQGEVRSILLALKLAEMDILEQTTKKKPLLLLDDVFSELDRDRAGYLIDSLHDVQCFITSTNLNSDNFTGLRAKVHKMN</sequence>
<dbReference type="InterPro" id="IPR018078">
    <property type="entry name" value="DNA-binding_RecF_CS"/>
</dbReference>
<evidence type="ECO:0000256" key="13">
    <source>
        <dbReference type="RuleBase" id="RU000578"/>
    </source>
</evidence>
<dbReference type="Gene3D" id="3.40.50.300">
    <property type="entry name" value="P-loop containing nucleotide triphosphate hydrolases"/>
    <property type="match status" value="1"/>
</dbReference>
<name>A0ABY7QT90_9FIRM</name>
<keyword evidence="9 12" id="KW-0238">DNA-binding</keyword>
<dbReference type="InterPro" id="IPR003395">
    <property type="entry name" value="RecF/RecN/SMC_N"/>
</dbReference>
<dbReference type="HAMAP" id="MF_00365">
    <property type="entry name" value="RecF"/>
    <property type="match status" value="1"/>
</dbReference>